<evidence type="ECO:0000313" key="2">
    <source>
        <dbReference type="EMBL" id="CAD6258524.1"/>
    </source>
</evidence>
<keyword evidence="3" id="KW-1185">Reference proteome</keyword>
<evidence type="ECO:0000256" key="1">
    <source>
        <dbReference type="SAM" id="MobiDB-lite"/>
    </source>
</evidence>
<feature type="compositionally biased region" description="Acidic residues" evidence="1">
    <location>
        <begin position="72"/>
        <end position="81"/>
    </location>
</feature>
<evidence type="ECO:0008006" key="4">
    <source>
        <dbReference type="Google" id="ProtNLM"/>
    </source>
</evidence>
<dbReference type="OrthoDB" id="2020115at2759"/>
<dbReference type="PANTHER" id="PTHR34796:SF1">
    <property type="entry name" value="EXPRESSED PROTEIN"/>
    <property type="match status" value="1"/>
</dbReference>
<feature type="compositionally biased region" description="Low complexity" evidence="1">
    <location>
        <begin position="1"/>
        <end position="15"/>
    </location>
</feature>
<dbReference type="SUPFAM" id="SSF140663">
    <property type="entry name" value="TTHA0068-like"/>
    <property type="match status" value="1"/>
</dbReference>
<proteinExistence type="predicted"/>
<comment type="caution">
    <text evidence="2">The sequence shown here is derived from an EMBL/GenBank/DDBJ whole genome shotgun (WGS) entry which is preliminary data.</text>
</comment>
<dbReference type="EMBL" id="CAJGYO010000010">
    <property type="protein sequence ID" value="CAD6258524.1"/>
    <property type="molecule type" value="Genomic_DNA"/>
</dbReference>
<feature type="region of interest" description="Disordered" evidence="1">
    <location>
        <begin position="1"/>
        <end position="21"/>
    </location>
</feature>
<evidence type="ECO:0000313" key="3">
    <source>
        <dbReference type="Proteomes" id="UP000604825"/>
    </source>
</evidence>
<organism evidence="2 3">
    <name type="scientific">Miscanthus lutarioriparius</name>
    <dbReference type="NCBI Taxonomy" id="422564"/>
    <lineage>
        <taxon>Eukaryota</taxon>
        <taxon>Viridiplantae</taxon>
        <taxon>Streptophyta</taxon>
        <taxon>Embryophyta</taxon>
        <taxon>Tracheophyta</taxon>
        <taxon>Spermatophyta</taxon>
        <taxon>Magnoliopsida</taxon>
        <taxon>Liliopsida</taxon>
        <taxon>Poales</taxon>
        <taxon>Poaceae</taxon>
        <taxon>PACMAD clade</taxon>
        <taxon>Panicoideae</taxon>
        <taxon>Andropogonodae</taxon>
        <taxon>Andropogoneae</taxon>
        <taxon>Saccharinae</taxon>
        <taxon>Miscanthus</taxon>
    </lineage>
</organism>
<sequence>MAVPASASASACARAGPPPGLRACTSTTGTATAAFLLRRQRLPPLHLHGRASSDLRCRRRLLTARGERPSPDEEEDDDEEQAAAGYGSFDAAVALFNRGEYHACHDVVEELWYGAEDPARTLLHGVLQCAVGFHHLFNQNHRGAMMELGEGLCKLRKLQLDSDGGGPFSRFRDEVAAVLQFLYRTQKELAACTDEMCLTMDGSASSYQLLGNFAAGQQLYRLELEAEEDGACSSILFSAPKGGDGASQGAHHPQRVKLPTLRATEQHLAALQRAYEYT</sequence>
<dbReference type="Proteomes" id="UP000604825">
    <property type="component" value="Unassembled WGS sequence"/>
</dbReference>
<dbReference type="Pfam" id="PF03745">
    <property type="entry name" value="DUF309"/>
    <property type="match status" value="1"/>
</dbReference>
<name>A0A811QNU8_9POAL</name>
<gene>
    <name evidence="2" type="ORF">NCGR_LOCUS41995</name>
</gene>
<dbReference type="InterPro" id="IPR005500">
    <property type="entry name" value="DUF309"/>
</dbReference>
<dbReference type="Gene3D" id="1.10.3450.10">
    <property type="entry name" value="TTHA0068-like"/>
    <property type="match status" value="1"/>
</dbReference>
<dbReference type="InterPro" id="IPR023203">
    <property type="entry name" value="TTHA0068_sf"/>
</dbReference>
<dbReference type="PANTHER" id="PTHR34796">
    <property type="entry name" value="EXPRESSED PROTEIN"/>
    <property type="match status" value="1"/>
</dbReference>
<dbReference type="AlphaFoldDB" id="A0A811QNU8"/>
<reference evidence="2" key="1">
    <citation type="submission" date="2020-10" db="EMBL/GenBank/DDBJ databases">
        <authorList>
            <person name="Han B."/>
            <person name="Lu T."/>
            <person name="Zhao Q."/>
            <person name="Huang X."/>
            <person name="Zhao Y."/>
        </authorList>
    </citation>
    <scope>NUCLEOTIDE SEQUENCE</scope>
</reference>
<protein>
    <recommendedName>
        <fullName evidence="4">DUF309 domain-containing protein</fullName>
    </recommendedName>
</protein>
<accession>A0A811QNU8</accession>
<feature type="region of interest" description="Disordered" evidence="1">
    <location>
        <begin position="63"/>
        <end position="82"/>
    </location>
</feature>